<keyword evidence="2" id="KW-1185">Reference proteome</keyword>
<dbReference type="Proteomes" id="UP001169242">
    <property type="component" value="Unassembled WGS sequence"/>
</dbReference>
<evidence type="ECO:0000313" key="1">
    <source>
        <dbReference type="EMBL" id="MDA3731512.1"/>
    </source>
</evidence>
<gene>
    <name evidence="1" type="ORF">PBV87_08485</name>
</gene>
<accession>A0AA42DLV0</accession>
<dbReference type="EMBL" id="JAQIFT010000037">
    <property type="protein sequence ID" value="MDA3731512.1"/>
    <property type="molecule type" value="Genomic_DNA"/>
</dbReference>
<protein>
    <submittedName>
        <fullName evidence="1">Uncharacterized protein</fullName>
    </submittedName>
</protein>
<evidence type="ECO:0000313" key="2">
    <source>
        <dbReference type="Proteomes" id="UP001169242"/>
    </source>
</evidence>
<dbReference type="AlphaFoldDB" id="A0AA42DLV0"/>
<proteinExistence type="predicted"/>
<dbReference type="RefSeq" id="WP_271011887.1">
    <property type="nucleotide sequence ID" value="NZ_JAQIFT010000037.1"/>
</dbReference>
<reference evidence="1" key="1">
    <citation type="journal article" date="2023" name="Int. J. Syst. Evol. Microbiol.">
        <title>&lt;i&gt;Holtiella tumoricola&lt;/i&gt; gen. nov. sp. nov., isolated from a human clinical sample.</title>
        <authorList>
            <person name="Allen-Vercoe E."/>
            <person name="Daigneault M.C."/>
            <person name="Vancuren S.J."/>
            <person name="Cochrane K."/>
            <person name="O'Neal L.L."/>
            <person name="Sankaranarayanan K."/>
            <person name="Lawson P.A."/>
        </authorList>
    </citation>
    <scope>NUCLEOTIDE SEQUENCE</scope>
    <source>
        <strain evidence="1">CC70A</strain>
    </source>
</reference>
<sequence length="162" mass="18858">MKRNITFILFLLGIVVIFLVYRRYPLDSNPRTIQQVAKKTFNCPDAQIVQLSQDSAKSTQVLSDRYDTYFTPQALETFLKQRYSDKYHFLARESNRQIIFEKMTIKRDLNSPITYYFDITLKVKSTTSSTHTLKVTGNAQFINNKIISIDFEDQDLVALLAP</sequence>
<comment type="caution">
    <text evidence="1">The sequence shown here is derived from an EMBL/GenBank/DDBJ whole genome shotgun (WGS) entry which is preliminary data.</text>
</comment>
<organism evidence="1 2">
    <name type="scientific">Holtiella tumoricola</name>
    <dbReference type="NCBI Taxonomy" id="3018743"/>
    <lineage>
        <taxon>Bacteria</taxon>
        <taxon>Bacillati</taxon>
        <taxon>Bacillota</taxon>
        <taxon>Clostridia</taxon>
        <taxon>Lachnospirales</taxon>
        <taxon>Cellulosilyticaceae</taxon>
        <taxon>Holtiella</taxon>
    </lineage>
</organism>
<name>A0AA42DLV0_9FIRM</name>